<dbReference type="SUPFAM" id="SSF89155">
    <property type="entry name" value="TorD-like"/>
    <property type="match status" value="1"/>
</dbReference>
<reference evidence="2 3" key="1">
    <citation type="submission" date="2020-03" db="EMBL/GenBank/DDBJ databases">
        <title>Genomic Encyclopedia of Type Strains, Phase IV (KMG-IV): sequencing the most valuable type-strain genomes for metagenomic binning, comparative biology and taxonomic classification.</title>
        <authorList>
            <person name="Goeker M."/>
        </authorList>
    </citation>
    <scope>NUCLEOTIDE SEQUENCE [LARGE SCALE GENOMIC DNA]</scope>
    <source>
        <strain evidence="2 3">DSM 103870</strain>
    </source>
</reference>
<keyword evidence="3" id="KW-1185">Reference proteome</keyword>
<organism evidence="2 3">
    <name type="scientific">Pseudochelatococcus lubricantis</name>
    <dbReference type="NCBI Taxonomy" id="1538102"/>
    <lineage>
        <taxon>Bacteria</taxon>
        <taxon>Pseudomonadati</taxon>
        <taxon>Pseudomonadota</taxon>
        <taxon>Alphaproteobacteria</taxon>
        <taxon>Hyphomicrobiales</taxon>
        <taxon>Chelatococcaceae</taxon>
        <taxon>Pseudochelatococcus</taxon>
    </lineage>
</organism>
<name>A0ABX0V3T1_9HYPH</name>
<evidence type="ECO:0000313" key="2">
    <source>
        <dbReference type="EMBL" id="NIJ59782.1"/>
    </source>
</evidence>
<dbReference type="Pfam" id="PF02613">
    <property type="entry name" value="Nitrate_red_del"/>
    <property type="match status" value="1"/>
</dbReference>
<keyword evidence="1" id="KW-0534">Nitrate assimilation</keyword>
<protein>
    <submittedName>
        <fullName evidence="2">Nitrate reductase delta subunit</fullName>
    </submittedName>
</protein>
<sequence length="230" mass="25085">MAKPLPSPVTYRALAAFLCYPDADVQAAAPAAMAVIRAESGLPAHLVSALEKLAGELAGGDLLTLQERYVRLFDRTRSLSLNLYEHVHGESRERGQAMAALLALYRSRGLELSSRELPDHLPVFLDFLATQPANEAASLLAEAAHVLEALAERLKKRASNYRAVFGALVQLAGERADREALRALLAEPDEDPDDLERIDRAWMDEPVNFGPGEAGCPKAESFIRQMNKGV</sequence>
<proteinExistence type="predicted"/>
<dbReference type="PANTHER" id="PTHR43680">
    <property type="entry name" value="NITRATE REDUCTASE MOLYBDENUM COFACTOR ASSEMBLY CHAPERONE"/>
    <property type="match status" value="1"/>
</dbReference>
<dbReference type="RefSeq" id="WP_166955503.1">
    <property type="nucleotide sequence ID" value="NZ_JAASQI010000010.1"/>
</dbReference>
<accession>A0ABX0V3T1</accession>
<dbReference type="NCBIfam" id="TIGR00684">
    <property type="entry name" value="narJ"/>
    <property type="match status" value="1"/>
</dbReference>
<dbReference type="PANTHER" id="PTHR43680:SF2">
    <property type="entry name" value="NITRATE REDUCTASE MOLYBDENUM COFACTOR ASSEMBLY CHAPERONE NARJ"/>
    <property type="match status" value="1"/>
</dbReference>
<dbReference type="InterPro" id="IPR020945">
    <property type="entry name" value="DMSO/NO3_reduct_chaperone"/>
</dbReference>
<comment type="caution">
    <text evidence="2">The sequence shown here is derived from an EMBL/GenBank/DDBJ whole genome shotgun (WGS) entry which is preliminary data.</text>
</comment>
<dbReference type="Proteomes" id="UP001429580">
    <property type="component" value="Unassembled WGS sequence"/>
</dbReference>
<dbReference type="InterPro" id="IPR036411">
    <property type="entry name" value="TorD-like_sf"/>
</dbReference>
<evidence type="ECO:0000256" key="1">
    <source>
        <dbReference type="ARBA" id="ARBA00023063"/>
    </source>
</evidence>
<dbReference type="EMBL" id="JAASQI010000010">
    <property type="protein sequence ID" value="NIJ59782.1"/>
    <property type="molecule type" value="Genomic_DNA"/>
</dbReference>
<dbReference type="Gene3D" id="1.10.3480.10">
    <property type="entry name" value="TorD-like"/>
    <property type="match status" value="1"/>
</dbReference>
<evidence type="ECO:0000313" key="3">
    <source>
        <dbReference type="Proteomes" id="UP001429580"/>
    </source>
</evidence>
<dbReference type="InterPro" id="IPR003765">
    <property type="entry name" value="NO3_reductase_chaperone_NarJ"/>
</dbReference>
<gene>
    <name evidence="2" type="ORF">FHS82_003643</name>
</gene>